<dbReference type="VEuPathDB" id="VectorBase:MDOMA2_018133"/>
<dbReference type="RefSeq" id="XP_005187117.2">
    <property type="nucleotide sequence ID" value="XM_005187060.4"/>
</dbReference>
<dbReference type="GO" id="GO:0000287">
    <property type="term" value="F:magnesium ion binding"/>
    <property type="evidence" value="ECO:0007669"/>
    <property type="project" value="InterPro"/>
</dbReference>
<dbReference type="KEGG" id="mde:101890104"/>
<dbReference type="EnsemblMetazoa" id="MDOA001412-RA">
    <property type="protein sequence ID" value="MDOA001412-PA"/>
    <property type="gene ID" value="MDOA001412"/>
</dbReference>
<dbReference type="AlphaFoldDB" id="A0A1I8M5D0"/>
<feature type="coiled-coil region" evidence="1">
    <location>
        <begin position="78"/>
        <end position="105"/>
    </location>
</feature>
<dbReference type="InterPro" id="IPR036918">
    <property type="entry name" value="Pyrv_Knase_C_sf"/>
</dbReference>
<name>A0A1I8M5D0_MUSDO</name>
<evidence type="ECO:0000313" key="2">
    <source>
        <dbReference type="EnsemblMetazoa" id="MDOA001412-PA"/>
    </source>
</evidence>
<evidence type="ECO:0000256" key="1">
    <source>
        <dbReference type="SAM" id="Coils"/>
    </source>
</evidence>
<keyword evidence="1" id="KW-0175">Coiled coil</keyword>
<dbReference type="PANTHER" id="PTHR11817">
    <property type="entry name" value="PYRUVATE KINASE"/>
    <property type="match status" value="1"/>
</dbReference>
<dbReference type="STRING" id="7370.A0A1I8M5D0"/>
<sequence>MESVADEHSKFTVLLNGQRDLDEQWNDFMQQCNAHDKHARKRCKRRYYNLALMAKLACNTTADEIKNLIKNGTRTFLLDAVRNRAEELEKMANLLRATVEEVQTQDPNAILAVGLAIEINGDCCRIGRLRNNCSIFVEIASNITLTSDRSYKYSGFKEICHVINLQHYLPSLKLNDEIKIGNEVRGRITKILKNSISLMIDEPGIINSYDYLELPQQCKLLNLQKATNVFSQDLDLAATLNADFLVIPQIRCKSVLKMLRHHIKEHFRFQIIGIIDLEYVNRKMLDILALIKLLDFLWLSNLFDLTPEIYNYICQDVIPAAKCWKKPLIGTVPLKRCSDFRIFENHDFLTKIDCIFIEKSEWCNKYPLIVKKLLPIKDYRRGVAPASAALREPLSSYQSAVNFIIRTISTIECQAIFLRTKCEKAAAALGCLEIYCPVFVIIATQDNVLNNDEEKIAKILNFKRNLRLIIYNKAMNFCDYTPLDYGIEYARGCGAIEVGDFIITIDMDTYGGEDSVQLGVDEDVVIMRAFYVPPKSVGEKLIC</sequence>
<protein>
    <submittedName>
        <fullName evidence="2">Uncharacterized protein</fullName>
    </submittedName>
</protein>
<dbReference type="eggNOG" id="KOG2323">
    <property type="taxonomic scope" value="Eukaryota"/>
</dbReference>
<gene>
    <name evidence="2" type="primary">101890104</name>
</gene>
<dbReference type="OrthoDB" id="7971301at2759"/>
<dbReference type="InterPro" id="IPR001697">
    <property type="entry name" value="Pyr_Knase"/>
</dbReference>
<dbReference type="GO" id="GO:0004743">
    <property type="term" value="F:pyruvate kinase activity"/>
    <property type="evidence" value="ECO:0007669"/>
    <property type="project" value="InterPro"/>
</dbReference>
<dbReference type="GO" id="GO:0030955">
    <property type="term" value="F:potassium ion binding"/>
    <property type="evidence" value="ECO:0007669"/>
    <property type="project" value="InterPro"/>
</dbReference>
<proteinExistence type="predicted"/>
<reference evidence="2" key="1">
    <citation type="submission" date="2020-05" db="UniProtKB">
        <authorList>
            <consortium name="EnsemblMetazoa"/>
        </authorList>
    </citation>
    <scope>IDENTIFICATION</scope>
    <source>
        <strain evidence="2">Aabys</strain>
    </source>
</reference>
<accession>A0A1I8M5D0</accession>
<organism evidence="2">
    <name type="scientific">Musca domestica</name>
    <name type="common">House fly</name>
    <dbReference type="NCBI Taxonomy" id="7370"/>
    <lineage>
        <taxon>Eukaryota</taxon>
        <taxon>Metazoa</taxon>
        <taxon>Ecdysozoa</taxon>
        <taxon>Arthropoda</taxon>
        <taxon>Hexapoda</taxon>
        <taxon>Insecta</taxon>
        <taxon>Pterygota</taxon>
        <taxon>Neoptera</taxon>
        <taxon>Endopterygota</taxon>
        <taxon>Diptera</taxon>
        <taxon>Brachycera</taxon>
        <taxon>Muscomorpha</taxon>
        <taxon>Muscoidea</taxon>
        <taxon>Muscidae</taxon>
        <taxon>Musca</taxon>
    </lineage>
</organism>
<dbReference type="VEuPathDB" id="VectorBase:MDOA001412"/>
<dbReference type="Gene3D" id="3.40.1380.20">
    <property type="entry name" value="Pyruvate kinase, C-terminal domain"/>
    <property type="match status" value="1"/>
</dbReference>